<feature type="transmembrane region" description="Helical" evidence="6">
    <location>
        <begin position="284"/>
        <end position="309"/>
    </location>
</feature>
<keyword evidence="4 6" id="KW-1133">Transmembrane helix</keyword>
<dbReference type="GO" id="GO:0005886">
    <property type="term" value="C:plasma membrane"/>
    <property type="evidence" value="ECO:0007669"/>
    <property type="project" value="UniProtKB-SubCell"/>
</dbReference>
<feature type="domain" description="ABC3 transporter permease C-terminal" evidence="7">
    <location>
        <begin position="287"/>
        <end position="399"/>
    </location>
</feature>
<evidence type="ECO:0000256" key="6">
    <source>
        <dbReference type="SAM" id="Phobius"/>
    </source>
</evidence>
<name>A0A4Q0M9I2_9SPHI</name>
<feature type="transmembrane region" description="Helical" evidence="6">
    <location>
        <begin position="378"/>
        <end position="401"/>
    </location>
</feature>
<dbReference type="InterPro" id="IPR003838">
    <property type="entry name" value="ABC3_permease_C"/>
</dbReference>
<dbReference type="InterPro" id="IPR050250">
    <property type="entry name" value="Macrolide_Exporter_MacB"/>
</dbReference>
<evidence type="ECO:0000256" key="5">
    <source>
        <dbReference type="ARBA" id="ARBA00023136"/>
    </source>
</evidence>
<sequence length="787" mass="88590">MNYFRTAWRNLLANKTYSLINITGLSVSLAACILLLLWVQDELSFDGFHKKADRIYKASAMFSKEGKTDIWTTPAPLATKGKQEVPEIADACRVTGLWEINKLQYKDKKYFDLRCGLADRSFFTMFSFTLLEGNAKNPFPDNQSVVISESTAKKFFGEESPIGKIIQGNDRERFQVTGIMKDIPANSSIRFDLIIPFTILEREYDGKGYWKSLDENWGNYNYDTYFLLKENTNAAAAAKKLTGIHQKAQPGNFTRNLNYVLQPLERVHLYSADGKDQDMATVRIFFLIAMVILLIACINYVNLITARAIRRAKEISLRKIVGAGKVQLFLQFMSESLLLFLISMVTATLLIFLIMPLYNSIAGKHMTFVLFSAEVWLTYLFTLVATLMLAGIYPAITLTAFKPIEALRGKLSGFGKNVTIRKILVVLQFTLSVILIISTFVIGKQLKYIREKNLGFDKENILMVNLHEIGNHYDAAKSELLSRPEILDITSSGEDIMNSYSSTGDAEWDGKTAAHETFMINQNPVERNFLKVMNLRLVAGSGFTGTPADSSNFILNETAVKAMGISDPVGKRLKFHEQNGTIAGVVKDFHFQNLHNTIKPVILYYNPTWKNIMYVKTSAMNTTKAISALKKVWTQYNGDLPFKYKFLDDTFNEMYRADIRIGMLFNSFAIITILISCLGLFGLITFTAESRVKEIGIRKTLGAGISHIVGMLSKDFLILVLISCAISFPAAWWALNKLLQQYAYRTTLSWEIFAIAGVLTLLIAMLTISFKAVKAALANPVKSLRTE</sequence>
<dbReference type="AlphaFoldDB" id="A0A4Q0M9I2"/>
<evidence type="ECO:0000256" key="1">
    <source>
        <dbReference type="ARBA" id="ARBA00004651"/>
    </source>
</evidence>
<protein>
    <submittedName>
        <fullName evidence="9">ABC transporter permease</fullName>
    </submittedName>
</protein>
<dbReference type="EMBL" id="RXOC01000006">
    <property type="protein sequence ID" value="RXF69745.1"/>
    <property type="molecule type" value="Genomic_DNA"/>
</dbReference>
<dbReference type="PANTHER" id="PTHR30572">
    <property type="entry name" value="MEMBRANE COMPONENT OF TRANSPORTER-RELATED"/>
    <property type="match status" value="1"/>
</dbReference>
<organism evidence="9 10">
    <name type="scientific">Arcticibacter tournemirensis</name>
    <dbReference type="NCBI Taxonomy" id="699437"/>
    <lineage>
        <taxon>Bacteria</taxon>
        <taxon>Pseudomonadati</taxon>
        <taxon>Bacteroidota</taxon>
        <taxon>Sphingobacteriia</taxon>
        <taxon>Sphingobacteriales</taxon>
        <taxon>Sphingobacteriaceae</taxon>
        <taxon>Arcticibacter</taxon>
    </lineage>
</organism>
<feature type="transmembrane region" description="Helical" evidence="6">
    <location>
        <begin position="747"/>
        <end position="768"/>
    </location>
</feature>
<keyword evidence="3 6" id="KW-0812">Transmembrane</keyword>
<gene>
    <name evidence="9" type="ORF">EKH83_10865</name>
</gene>
<evidence type="ECO:0000256" key="3">
    <source>
        <dbReference type="ARBA" id="ARBA00022692"/>
    </source>
</evidence>
<dbReference type="PANTHER" id="PTHR30572:SF18">
    <property type="entry name" value="ABC-TYPE MACROLIDE FAMILY EXPORT SYSTEM PERMEASE COMPONENT 2"/>
    <property type="match status" value="1"/>
</dbReference>
<feature type="transmembrane region" description="Helical" evidence="6">
    <location>
        <begin position="422"/>
        <end position="443"/>
    </location>
</feature>
<reference evidence="9 10" key="1">
    <citation type="submission" date="2018-12" db="EMBL/GenBank/DDBJ databases">
        <title>The Draft Genome Sequence of the Soil Bacterium Pedobacter tournemirensis R1.</title>
        <authorList>
            <person name="He J."/>
        </authorList>
    </citation>
    <scope>NUCLEOTIDE SEQUENCE [LARGE SCALE GENOMIC DNA]</scope>
    <source>
        <strain evidence="9 10">R1</strain>
    </source>
</reference>
<dbReference type="InterPro" id="IPR025857">
    <property type="entry name" value="MacB_PCD"/>
</dbReference>
<evidence type="ECO:0000256" key="4">
    <source>
        <dbReference type="ARBA" id="ARBA00022989"/>
    </source>
</evidence>
<comment type="caution">
    <text evidence="9">The sequence shown here is derived from an EMBL/GenBank/DDBJ whole genome shotgun (WGS) entry which is preliminary data.</text>
</comment>
<dbReference type="RefSeq" id="WP_128769447.1">
    <property type="nucleotide sequence ID" value="NZ_RXOC01000006.1"/>
</dbReference>
<feature type="transmembrane region" description="Helical" evidence="6">
    <location>
        <begin position="663"/>
        <end position="688"/>
    </location>
</feature>
<dbReference type="PROSITE" id="PS51257">
    <property type="entry name" value="PROKAR_LIPOPROTEIN"/>
    <property type="match status" value="1"/>
</dbReference>
<comment type="subcellular location">
    <subcellularLocation>
        <location evidence="1">Cell membrane</location>
        <topology evidence="1">Multi-pass membrane protein</topology>
    </subcellularLocation>
</comment>
<feature type="domain" description="MacB-like periplasmic core" evidence="8">
    <location>
        <begin position="425"/>
        <end position="595"/>
    </location>
</feature>
<evidence type="ECO:0000259" key="8">
    <source>
        <dbReference type="Pfam" id="PF12704"/>
    </source>
</evidence>
<feature type="transmembrane region" description="Helical" evidence="6">
    <location>
        <begin position="20"/>
        <end position="39"/>
    </location>
</feature>
<accession>A0A4Q0M9I2</accession>
<feature type="domain" description="ABC3 transporter permease C-terminal" evidence="7">
    <location>
        <begin position="667"/>
        <end position="773"/>
    </location>
</feature>
<feature type="domain" description="MacB-like periplasmic core" evidence="8">
    <location>
        <begin position="18"/>
        <end position="242"/>
    </location>
</feature>
<evidence type="ECO:0000313" key="9">
    <source>
        <dbReference type="EMBL" id="RXF69745.1"/>
    </source>
</evidence>
<dbReference type="GO" id="GO:0022857">
    <property type="term" value="F:transmembrane transporter activity"/>
    <property type="evidence" value="ECO:0007669"/>
    <property type="project" value="TreeGrafter"/>
</dbReference>
<evidence type="ECO:0000259" key="7">
    <source>
        <dbReference type="Pfam" id="PF02687"/>
    </source>
</evidence>
<evidence type="ECO:0000313" key="10">
    <source>
        <dbReference type="Proteomes" id="UP000290848"/>
    </source>
</evidence>
<evidence type="ECO:0000256" key="2">
    <source>
        <dbReference type="ARBA" id="ARBA00022475"/>
    </source>
</evidence>
<feature type="transmembrane region" description="Helical" evidence="6">
    <location>
        <begin position="337"/>
        <end position="358"/>
    </location>
</feature>
<proteinExistence type="predicted"/>
<dbReference type="Proteomes" id="UP000290848">
    <property type="component" value="Unassembled WGS sequence"/>
</dbReference>
<keyword evidence="5 6" id="KW-0472">Membrane</keyword>
<keyword evidence="2" id="KW-1003">Cell membrane</keyword>
<dbReference type="Pfam" id="PF02687">
    <property type="entry name" value="FtsX"/>
    <property type="match status" value="2"/>
</dbReference>
<feature type="transmembrane region" description="Helical" evidence="6">
    <location>
        <begin position="716"/>
        <end position="735"/>
    </location>
</feature>
<dbReference type="Pfam" id="PF12704">
    <property type="entry name" value="MacB_PCD"/>
    <property type="match status" value="2"/>
</dbReference>